<dbReference type="EMBL" id="LR797397">
    <property type="protein sequence ID" value="CAB4213432.1"/>
    <property type="molecule type" value="Genomic_DNA"/>
</dbReference>
<gene>
    <name evidence="2" type="ORF">UFOVP1451_39</name>
</gene>
<protein>
    <recommendedName>
        <fullName evidence="1">Bbp19-like phage domain-containing protein</fullName>
    </recommendedName>
</protein>
<proteinExistence type="predicted"/>
<sequence length="98" mass="11123">MTKSIFKNRKEQLIAFKEVFSTPNGRKVLDCIGELCGKDLSSFDVDPLIMAFRAAKRDAYLEIQRLVEFDLVINHRDKVADSDQTQSSADEDNVDPLT</sequence>
<feature type="domain" description="Bbp19-like phage" evidence="1">
    <location>
        <begin position="16"/>
        <end position="66"/>
    </location>
</feature>
<evidence type="ECO:0000313" key="2">
    <source>
        <dbReference type="EMBL" id="CAB4213432.1"/>
    </source>
</evidence>
<name>A0A6J5SGK7_9CAUD</name>
<reference evidence="2" key="1">
    <citation type="submission" date="2020-05" db="EMBL/GenBank/DDBJ databases">
        <authorList>
            <person name="Chiriac C."/>
            <person name="Salcher M."/>
            <person name="Ghai R."/>
            <person name="Kavagutti S V."/>
        </authorList>
    </citation>
    <scope>NUCLEOTIDE SEQUENCE</scope>
</reference>
<organism evidence="2">
    <name type="scientific">uncultured Caudovirales phage</name>
    <dbReference type="NCBI Taxonomy" id="2100421"/>
    <lineage>
        <taxon>Viruses</taxon>
        <taxon>Duplodnaviria</taxon>
        <taxon>Heunggongvirae</taxon>
        <taxon>Uroviricota</taxon>
        <taxon>Caudoviricetes</taxon>
        <taxon>Peduoviridae</taxon>
        <taxon>Maltschvirus</taxon>
        <taxon>Maltschvirus maltsch</taxon>
    </lineage>
</organism>
<dbReference type="Pfam" id="PF25181">
    <property type="entry name" value="Phage_Bbp19"/>
    <property type="match status" value="1"/>
</dbReference>
<evidence type="ECO:0000259" key="1">
    <source>
        <dbReference type="Pfam" id="PF25181"/>
    </source>
</evidence>
<accession>A0A6J5SGK7</accession>
<dbReference type="InterPro" id="IPR057447">
    <property type="entry name" value="Bbp19-like_phage"/>
</dbReference>